<name>A0A1H7CEE7_9DEIO</name>
<protein>
    <submittedName>
        <fullName evidence="1">mRNA interferase MazF</fullName>
    </submittedName>
</protein>
<dbReference type="EMBL" id="FNZA01000023">
    <property type="protein sequence ID" value="SEJ85010.1"/>
    <property type="molecule type" value="Genomic_DNA"/>
</dbReference>
<dbReference type="GO" id="GO:0004521">
    <property type="term" value="F:RNA endonuclease activity"/>
    <property type="evidence" value="ECO:0007669"/>
    <property type="project" value="TreeGrafter"/>
</dbReference>
<dbReference type="Gene3D" id="2.30.30.110">
    <property type="match status" value="1"/>
</dbReference>
<dbReference type="InterPro" id="IPR003477">
    <property type="entry name" value="PemK-like"/>
</dbReference>
<evidence type="ECO:0000313" key="1">
    <source>
        <dbReference type="EMBL" id="SEJ85010.1"/>
    </source>
</evidence>
<dbReference type="GO" id="GO:0016075">
    <property type="term" value="P:rRNA catabolic process"/>
    <property type="evidence" value="ECO:0007669"/>
    <property type="project" value="TreeGrafter"/>
</dbReference>
<dbReference type="Proteomes" id="UP000199223">
    <property type="component" value="Unassembled WGS sequence"/>
</dbReference>
<dbReference type="AlphaFoldDB" id="A0A1H7CEE7"/>
<gene>
    <name evidence="1" type="ORF">SAMN04488058_12321</name>
</gene>
<dbReference type="STRING" id="856736.SAMN04488058_12321"/>
<keyword evidence="2" id="KW-1185">Reference proteome</keyword>
<dbReference type="Pfam" id="PF02452">
    <property type="entry name" value="PemK_toxin"/>
    <property type="match status" value="1"/>
</dbReference>
<dbReference type="InterPro" id="IPR011067">
    <property type="entry name" value="Plasmid_toxin/cell-grow_inhib"/>
</dbReference>
<organism evidence="1 2">
    <name type="scientific">Deinococcus reticulitermitis</name>
    <dbReference type="NCBI Taxonomy" id="856736"/>
    <lineage>
        <taxon>Bacteria</taxon>
        <taxon>Thermotogati</taxon>
        <taxon>Deinococcota</taxon>
        <taxon>Deinococci</taxon>
        <taxon>Deinococcales</taxon>
        <taxon>Deinococcaceae</taxon>
        <taxon>Deinococcus</taxon>
    </lineage>
</organism>
<proteinExistence type="predicted"/>
<sequence>MTYPAPLGVVLEVDFAAQQPSGNEQSGFRPAIIVAVPDFLAPPRFPGLMVVPLTSQVEKFRDLSEALYPMYASGSGGLTRDSIALIDQLRYVDQARITGRLGRFTETEYEPVRRALKVMFAF</sequence>
<accession>A0A1H7CEE7</accession>
<dbReference type="GO" id="GO:0003677">
    <property type="term" value="F:DNA binding"/>
    <property type="evidence" value="ECO:0007669"/>
    <property type="project" value="InterPro"/>
</dbReference>
<dbReference type="PANTHER" id="PTHR33988">
    <property type="entry name" value="ENDORIBONUCLEASE MAZF-RELATED"/>
    <property type="match status" value="1"/>
</dbReference>
<reference evidence="2" key="1">
    <citation type="submission" date="2016-10" db="EMBL/GenBank/DDBJ databases">
        <authorList>
            <person name="Varghese N."/>
            <person name="Submissions S."/>
        </authorList>
    </citation>
    <scope>NUCLEOTIDE SEQUENCE [LARGE SCALE GENOMIC DNA]</scope>
    <source>
        <strain evidence="2">CGMCC 1.10218</strain>
    </source>
</reference>
<dbReference type="SUPFAM" id="SSF50118">
    <property type="entry name" value="Cell growth inhibitor/plasmid maintenance toxic component"/>
    <property type="match status" value="1"/>
</dbReference>
<dbReference type="PANTHER" id="PTHR33988:SF3">
    <property type="entry name" value="ENDORIBONUCLEASE TOXIN CHPB-RELATED"/>
    <property type="match status" value="1"/>
</dbReference>
<evidence type="ECO:0000313" key="2">
    <source>
        <dbReference type="Proteomes" id="UP000199223"/>
    </source>
</evidence>
<dbReference type="GO" id="GO:0006402">
    <property type="term" value="P:mRNA catabolic process"/>
    <property type="evidence" value="ECO:0007669"/>
    <property type="project" value="TreeGrafter"/>
</dbReference>